<comment type="caution">
    <text evidence="1">The sequence shown here is derived from an EMBL/GenBank/DDBJ whole genome shotgun (WGS) entry which is preliminary data.</text>
</comment>
<dbReference type="EMBL" id="LVYI01000018">
    <property type="protein sequence ID" value="OAP53924.1"/>
    <property type="molecule type" value="Genomic_DNA"/>
</dbReference>
<dbReference type="RefSeq" id="XP_018687291.1">
    <property type="nucleotide sequence ID" value="XM_018843450.1"/>
</dbReference>
<evidence type="ECO:0000313" key="2">
    <source>
        <dbReference type="Proteomes" id="UP000078343"/>
    </source>
</evidence>
<dbReference type="AlphaFoldDB" id="A0A178Z2K3"/>
<evidence type="ECO:0000313" key="1">
    <source>
        <dbReference type="EMBL" id="OAP53924.1"/>
    </source>
</evidence>
<gene>
    <name evidence="1" type="ORF">AYL99_11946</name>
</gene>
<sequence length="128" mass="14613">MNDSRAVAFGHLVEEGDLKGIFEKLWSSLQLKHAKHSRRALKITALRLEHRCTTLNGHYELDPHAESARFDNLTMARLAQNEYHVGWMCALLVEMEAATAMLDEDRRLSRVKRRSANDDGLSSTHWVG</sequence>
<name>A0A178Z2K3_9EURO</name>
<dbReference type="GeneID" id="30016113"/>
<protein>
    <submittedName>
        <fullName evidence="1">Uncharacterized protein</fullName>
    </submittedName>
</protein>
<dbReference type="Proteomes" id="UP000078343">
    <property type="component" value="Unassembled WGS sequence"/>
</dbReference>
<proteinExistence type="predicted"/>
<accession>A0A178Z2K3</accession>
<keyword evidence="2" id="KW-1185">Reference proteome</keyword>
<reference evidence="1 2" key="1">
    <citation type="submission" date="2016-04" db="EMBL/GenBank/DDBJ databases">
        <title>Draft genome of Fonsecaea erecta CBS 125763.</title>
        <authorList>
            <person name="Weiss V.A."/>
            <person name="Vicente V.A."/>
            <person name="Raittz R.T."/>
            <person name="Moreno L.F."/>
            <person name="De Souza E.M."/>
            <person name="Pedrosa F.O."/>
            <person name="Steffens M.B."/>
            <person name="Faoro H."/>
            <person name="Tadra-Sfeir M.Z."/>
            <person name="Najafzadeh M.J."/>
            <person name="Felipe M.S."/>
            <person name="Teixeira M."/>
            <person name="Sun J."/>
            <person name="Xi L."/>
            <person name="Gomes R."/>
            <person name="De Azevedo C.M."/>
            <person name="Salgado C.G."/>
            <person name="Da Silva M.B."/>
            <person name="Nascimento M.F."/>
            <person name="Queiroz-Telles F."/>
            <person name="Attili D.S."/>
            <person name="Gorbushina A."/>
        </authorList>
    </citation>
    <scope>NUCLEOTIDE SEQUENCE [LARGE SCALE GENOMIC DNA]</scope>
    <source>
        <strain evidence="1 2">CBS 125763</strain>
    </source>
</reference>
<organism evidence="1 2">
    <name type="scientific">Fonsecaea erecta</name>
    <dbReference type="NCBI Taxonomy" id="1367422"/>
    <lineage>
        <taxon>Eukaryota</taxon>
        <taxon>Fungi</taxon>
        <taxon>Dikarya</taxon>
        <taxon>Ascomycota</taxon>
        <taxon>Pezizomycotina</taxon>
        <taxon>Eurotiomycetes</taxon>
        <taxon>Chaetothyriomycetidae</taxon>
        <taxon>Chaetothyriales</taxon>
        <taxon>Herpotrichiellaceae</taxon>
        <taxon>Fonsecaea</taxon>
    </lineage>
</organism>